<feature type="region of interest" description="Disordered" evidence="1">
    <location>
        <begin position="271"/>
        <end position="297"/>
    </location>
</feature>
<evidence type="ECO:0000313" key="3">
    <source>
        <dbReference type="Proteomes" id="UP000538666"/>
    </source>
</evidence>
<feature type="region of interest" description="Disordered" evidence="1">
    <location>
        <begin position="534"/>
        <end position="595"/>
    </location>
</feature>
<feature type="compositionally biased region" description="Polar residues" evidence="1">
    <location>
        <begin position="282"/>
        <end position="292"/>
    </location>
</feature>
<protein>
    <recommendedName>
        <fullName evidence="4">Flagellar hook-length control protein-like C-terminal domain-containing protein</fullName>
    </recommendedName>
</protein>
<evidence type="ECO:0008006" key="4">
    <source>
        <dbReference type="Google" id="ProtNLM"/>
    </source>
</evidence>
<comment type="caution">
    <text evidence="2">The sequence shown here is derived from an EMBL/GenBank/DDBJ whole genome shotgun (WGS) entry which is preliminary data.</text>
</comment>
<dbReference type="Gene3D" id="3.30.750.140">
    <property type="match status" value="1"/>
</dbReference>
<evidence type="ECO:0000256" key="1">
    <source>
        <dbReference type="SAM" id="MobiDB-lite"/>
    </source>
</evidence>
<proteinExistence type="predicted"/>
<dbReference type="RefSeq" id="WP_050060199.1">
    <property type="nucleotide sequence ID" value="NZ_JACHEK010000013.1"/>
</dbReference>
<evidence type="ECO:0000313" key="2">
    <source>
        <dbReference type="EMBL" id="MBB6147224.1"/>
    </source>
</evidence>
<accession>A0A841KAA0</accession>
<feature type="region of interest" description="Disordered" evidence="1">
    <location>
        <begin position="323"/>
        <end position="347"/>
    </location>
</feature>
<dbReference type="InterPro" id="IPR038610">
    <property type="entry name" value="FliK-like_C_sf"/>
</dbReference>
<feature type="region of interest" description="Disordered" evidence="1">
    <location>
        <begin position="63"/>
        <end position="90"/>
    </location>
</feature>
<organism evidence="2 3">
    <name type="scientific">Silvibacterium bohemicum</name>
    <dbReference type="NCBI Taxonomy" id="1577686"/>
    <lineage>
        <taxon>Bacteria</taxon>
        <taxon>Pseudomonadati</taxon>
        <taxon>Acidobacteriota</taxon>
        <taxon>Terriglobia</taxon>
        <taxon>Terriglobales</taxon>
        <taxon>Acidobacteriaceae</taxon>
        <taxon>Silvibacterium</taxon>
    </lineage>
</organism>
<name>A0A841KAA0_9BACT</name>
<dbReference type="AlphaFoldDB" id="A0A841KAA0"/>
<gene>
    <name evidence="2" type="ORF">HNQ77_005218</name>
</gene>
<feature type="compositionally biased region" description="Basic and acidic residues" evidence="1">
    <location>
        <begin position="69"/>
        <end position="86"/>
    </location>
</feature>
<dbReference type="EMBL" id="JACHEK010000013">
    <property type="protein sequence ID" value="MBB6147224.1"/>
    <property type="molecule type" value="Genomic_DNA"/>
</dbReference>
<feature type="region of interest" description="Disordered" evidence="1">
    <location>
        <begin position="165"/>
        <end position="198"/>
    </location>
</feature>
<dbReference type="Proteomes" id="UP000538666">
    <property type="component" value="Unassembled WGS sequence"/>
</dbReference>
<sequence length="595" mass="59306">MRLASGPQPVTASNPAAALEFHEGALSAQSPTPRTGAAPNFATLLTGHTASSLPSTRLASQISSQLVQEKQDKQEKTDEAAPDSKEANSVLHDLRLNLSPDLSYKDASLKGASLETSPLEAPALAGDATRSVSPNAIPGLNLPSIANGNSGGAAAIRPWLAPSPAQSAHASSQLLPDEARAPQEADAPSKTPLASRTGASSASLSASLESASAVGKLASLKVSGSDSVFAATAPHPPASVTATGSAVLLTNTEPFLRPDGAQIAAATHSVDNGAQRAAESGLASTPQSSTISAPDDQAVPEIAGADETTGSKAPADVPVTDAQLSSSADRNAPIAGGASSLPGSMPISQQDRAEMSLQIPPATSKSIPGKGALAGHPVPEGMAAIATHDGTTGSALHGPLTADPVMSDLAISGSATIGPTVTVPALIGPAATGPASSAVAHGSASVAGLDPYQRLDQAAPAVTLHSTANRFAVGVHDPALGYLEIDAHSAAGQISAALVTNSALSHASLAAQLPSLHEYLGDQQVRLSHLGVEQQMPQGDRSAPQREGGQSPGGRASESSPAAPPLSAGLARMSQSDWAEEGESGPLPSYINVRV</sequence>
<keyword evidence="3" id="KW-1185">Reference proteome</keyword>
<feature type="compositionally biased region" description="Low complexity" evidence="1">
    <location>
        <begin position="553"/>
        <end position="572"/>
    </location>
</feature>
<feature type="compositionally biased region" description="Low complexity" evidence="1">
    <location>
        <begin position="165"/>
        <end position="176"/>
    </location>
</feature>
<feature type="region of interest" description="Disordered" evidence="1">
    <location>
        <begin position="1"/>
        <end position="42"/>
    </location>
</feature>
<reference evidence="2 3" key="1">
    <citation type="submission" date="2020-08" db="EMBL/GenBank/DDBJ databases">
        <title>Genomic Encyclopedia of Type Strains, Phase IV (KMG-IV): sequencing the most valuable type-strain genomes for metagenomic binning, comparative biology and taxonomic classification.</title>
        <authorList>
            <person name="Goeker M."/>
        </authorList>
    </citation>
    <scope>NUCLEOTIDE SEQUENCE [LARGE SCALE GENOMIC DNA]</scope>
    <source>
        <strain evidence="2 3">DSM 103733</strain>
    </source>
</reference>